<keyword evidence="3 8" id="KW-0548">Nucleotidyltransferase</keyword>
<gene>
    <name evidence="8" type="ordered locus">Metfor_0421</name>
</gene>
<dbReference type="GO" id="GO:0004781">
    <property type="term" value="F:sulfate adenylyltransferase (ATP) activity"/>
    <property type="evidence" value="ECO:0007669"/>
    <property type="project" value="UniProtKB-EC"/>
</dbReference>
<dbReference type="NCBIfam" id="NF003478">
    <property type="entry name" value="PRK05124.1"/>
    <property type="match status" value="1"/>
</dbReference>
<dbReference type="HAMAP" id="MF_00062">
    <property type="entry name" value="Sulf_adenylyltr_sub1"/>
    <property type="match status" value="1"/>
</dbReference>
<evidence type="ECO:0000256" key="5">
    <source>
        <dbReference type="ARBA" id="ARBA00022840"/>
    </source>
</evidence>
<dbReference type="Pfam" id="PF22594">
    <property type="entry name" value="GTP-eEF1A_C"/>
    <property type="match status" value="1"/>
</dbReference>
<keyword evidence="4" id="KW-0547">Nucleotide-binding</keyword>
<dbReference type="InterPro" id="IPR041757">
    <property type="entry name" value="CysN_GTP-bd"/>
</dbReference>
<dbReference type="PROSITE" id="PS00301">
    <property type="entry name" value="G_TR_1"/>
    <property type="match status" value="1"/>
</dbReference>
<reference evidence="8 9" key="2">
    <citation type="journal article" date="2014" name="Genome Announc.">
        <title>Complete Genome Sequence of Methanoregula formicica SMSPT, a Mesophilic Hydrogenotrophic Methanogen Isolated from a Methanogenic Upflow Anaerobic Sludge Blanket Reactor.</title>
        <authorList>
            <person name="Yamamoto K."/>
            <person name="Tamaki H."/>
            <person name="Cadillo-Quiroz H."/>
            <person name="Imachi H."/>
            <person name="Kyrpides N."/>
            <person name="Woyke T."/>
            <person name="Goodwin L."/>
            <person name="Zinder S.H."/>
            <person name="Kamagata Y."/>
            <person name="Liu W.T."/>
        </authorList>
    </citation>
    <scope>NUCLEOTIDE SEQUENCE [LARGE SCALE GENOMIC DNA]</scope>
    <source>
        <strain evidence="9">DSM 22288 / NBRC 105244 / SMSP</strain>
    </source>
</reference>
<proteinExistence type="inferred from homology"/>
<organism evidence="8 9">
    <name type="scientific">Methanoregula formicica (strain DSM 22288 / NBRC 105244 / SMSP)</name>
    <dbReference type="NCBI Taxonomy" id="593750"/>
    <lineage>
        <taxon>Archaea</taxon>
        <taxon>Methanobacteriati</taxon>
        <taxon>Methanobacteriota</taxon>
        <taxon>Stenosarchaea group</taxon>
        <taxon>Methanomicrobia</taxon>
        <taxon>Methanomicrobiales</taxon>
        <taxon>Methanoregulaceae</taxon>
        <taxon>Methanoregula</taxon>
    </lineage>
</organism>
<accession>L0HEG1</accession>
<evidence type="ECO:0000256" key="1">
    <source>
        <dbReference type="ARBA" id="ARBA00012391"/>
    </source>
</evidence>
<dbReference type="OrthoDB" id="120542at2157"/>
<dbReference type="PRINTS" id="PR00315">
    <property type="entry name" value="ELONGATNFCT"/>
</dbReference>
<dbReference type="GO" id="GO:0005525">
    <property type="term" value="F:GTP binding"/>
    <property type="evidence" value="ECO:0007669"/>
    <property type="project" value="UniProtKB-KW"/>
</dbReference>
<dbReference type="EMBL" id="CP003167">
    <property type="protein sequence ID" value="AGB01494.1"/>
    <property type="molecule type" value="Genomic_DNA"/>
</dbReference>
<dbReference type="AlphaFoldDB" id="L0HEG1"/>
<dbReference type="Pfam" id="PF00009">
    <property type="entry name" value="GTP_EFTU"/>
    <property type="match status" value="1"/>
</dbReference>
<evidence type="ECO:0000259" key="7">
    <source>
        <dbReference type="PROSITE" id="PS51722"/>
    </source>
</evidence>
<keyword evidence="2 8" id="KW-0808">Transferase</keyword>
<dbReference type="Gene3D" id="3.40.50.300">
    <property type="entry name" value="P-loop containing nucleotide triphosphate hydrolases"/>
    <property type="match status" value="1"/>
</dbReference>
<dbReference type="InterPro" id="IPR050100">
    <property type="entry name" value="TRAFAC_GTPase_members"/>
</dbReference>
<keyword evidence="9" id="KW-1185">Reference proteome</keyword>
<dbReference type="InterPro" id="IPR027417">
    <property type="entry name" value="P-loop_NTPase"/>
</dbReference>
<feature type="domain" description="Tr-type G" evidence="7">
    <location>
        <begin position="16"/>
        <end position="227"/>
    </location>
</feature>
<dbReference type="GO" id="GO:0003924">
    <property type="term" value="F:GTPase activity"/>
    <property type="evidence" value="ECO:0007669"/>
    <property type="project" value="InterPro"/>
</dbReference>
<dbReference type="eggNOG" id="arCOG01561">
    <property type="taxonomic scope" value="Archaea"/>
</dbReference>
<evidence type="ECO:0000313" key="9">
    <source>
        <dbReference type="Proteomes" id="UP000010824"/>
    </source>
</evidence>
<dbReference type="InterPro" id="IPR009001">
    <property type="entry name" value="Transl_elong_EF1A/Init_IF2_C"/>
</dbReference>
<dbReference type="CDD" id="cd03695">
    <property type="entry name" value="CysN_NodQ_II"/>
    <property type="match status" value="1"/>
</dbReference>
<dbReference type="InterPro" id="IPR044139">
    <property type="entry name" value="CysN_NoDQ_III"/>
</dbReference>
<dbReference type="GO" id="GO:0005524">
    <property type="term" value="F:ATP binding"/>
    <property type="evidence" value="ECO:0007669"/>
    <property type="project" value="UniProtKB-KW"/>
</dbReference>
<dbReference type="EC" id="2.7.7.4" evidence="1"/>
<dbReference type="InterPro" id="IPR054696">
    <property type="entry name" value="GTP-eEF1A_C"/>
</dbReference>
<dbReference type="InterPro" id="IPR011779">
    <property type="entry name" value="SO4_adenylTrfase_lsu"/>
</dbReference>
<dbReference type="InterPro" id="IPR000795">
    <property type="entry name" value="T_Tr_GTP-bd_dom"/>
</dbReference>
<dbReference type="InParanoid" id="L0HEG1"/>
<evidence type="ECO:0000256" key="4">
    <source>
        <dbReference type="ARBA" id="ARBA00022741"/>
    </source>
</evidence>
<dbReference type="KEGG" id="mfo:Metfor_0421"/>
<dbReference type="CDD" id="cd04166">
    <property type="entry name" value="CysN_ATPS"/>
    <property type="match status" value="1"/>
</dbReference>
<protein>
    <recommendedName>
        <fullName evidence="1">sulfate adenylyltransferase</fullName>
        <ecNumber evidence="1">2.7.7.4</ecNumber>
    </recommendedName>
</protein>
<dbReference type="Proteomes" id="UP000010824">
    <property type="component" value="Chromosome"/>
</dbReference>
<reference evidence="9" key="1">
    <citation type="submission" date="2011-12" db="EMBL/GenBank/DDBJ databases">
        <title>Complete sequence of Methanoregula formicicum SMSP.</title>
        <authorList>
            <person name="Lucas S."/>
            <person name="Han J."/>
            <person name="Lapidus A."/>
            <person name="Cheng J.-F."/>
            <person name="Goodwin L."/>
            <person name="Pitluck S."/>
            <person name="Peters L."/>
            <person name="Ovchinnikova G."/>
            <person name="Teshima H."/>
            <person name="Detter J.C."/>
            <person name="Han C."/>
            <person name="Tapia R."/>
            <person name="Land M."/>
            <person name="Hauser L."/>
            <person name="Kyrpides N."/>
            <person name="Ivanova N."/>
            <person name="Pagani I."/>
            <person name="Imachi H."/>
            <person name="Tamaki H."/>
            <person name="Sekiguchi Y."/>
            <person name="Kamagata Y."/>
            <person name="Cadillo-Quiroz H."/>
            <person name="Zinder S."/>
            <person name="Liu W.-T."/>
            <person name="Woyke T."/>
        </authorList>
    </citation>
    <scope>NUCLEOTIDE SEQUENCE [LARGE SCALE GENOMIC DNA]</scope>
    <source>
        <strain evidence="9">DSM 22288 / NBRC 105244 / SMSP</strain>
    </source>
</reference>
<dbReference type="HOGENOM" id="CLU_007265_5_2_2"/>
<dbReference type="PROSITE" id="PS51722">
    <property type="entry name" value="G_TR_2"/>
    <property type="match status" value="1"/>
</dbReference>
<evidence type="ECO:0000256" key="6">
    <source>
        <dbReference type="ARBA" id="ARBA00023134"/>
    </source>
</evidence>
<dbReference type="InterPro" id="IPR044138">
    <property type="entry name" value="CysN_II"/>
</dbReference>
<dbReference type="GO" id="GO:0006790">
    <property type="term" value="P:sulfur compound metabolic process"/>
    <property type="evidence" value="ECO:0007669"/>
    <property type="project" value="InterPro"/>
</dbReference>
<dbReference type="STRING" id="593750.Metfor_0421"/>
<dbReference type="SUPFAM" id="SSF52540">
    <property type="entry name" value="P-loop containing nucleoside triphosphate hydrolases"/>
    <property type="match status" value="1"/>
</dbReference>
<dbReference type="InterPro" id="IPR031157">
    <property type="entry name" value="G_TR_CS"/>
</dbReference>
<keyword evidence="6" id="KW-0342">GTP-binding</keyword>
<dbReference type="FunFam" id="3.40.50.300:FF:000119">
    <property type="entry name" value="Sulfate adenylyltransferase subunit 1"/>
    <property type="match status" value="1"/>
</dbReference>
<evidence type="ECO:0000313" key="8">
    <source>
        <dbReference type="EMBL" id="AGB01494.1"/>
    </source>
</evidence>
<dbReference type="SUPFAM" id="SSF50465">
    <property type="entry name" value="EF-Tu/eEF-1alpha/eIF2-gamma C-terminal domain"/>
    <property type="match status" value="1"/>
</dbReference>
<dbReference type="CDD" id="cd04095">
    <property type="entry name" value="CysN_NoDQ_III"/>
    <property type="match status" value="1"/>
</dbReference>
<dbReference type="Gene3D" id="2.40.30.10">
    <property type="entry name" value="Translation factors"/>
    <property type="match status" value="2"/>
</dbReference>
<evidence type="ECO:0000256" key="3">
    <source>
        <dbReference type="ARBA" id="ARBA00022695"/>
    </source>
</evidence>
<dbReference type="PANTHER" id="PTHR23115">
    <property type="entry name" value="TRANSLATION FACTOR"/>
    <property type="match status" value="1"/>
</dbReference>
<name>L0HEG1_METFS</name>
<sequence>MLLTTLEVLLERNEKNDLLRFATAGSVDDGKSTLIGRLLHDSKSVYEDQLDAIKQYSSKNRESKIDFSLFTDGLKSEREQGITIDVAYRYFSTPKRRFIIADTPGHEQYTRNMATGCSTSSLALILVDATKGIVTQTRRHSFISSLLGIKHFIVAINKMDLVSYSEEVYTRITDDFRAFSDKLPVESIQFIPISALNGDNVITRNGKMPWYQGPALLDYLETVNISTWRNLIDFRFPVQYVNWGGKGSGMRGYCGTIASGIIRPGEIIVVLPSGRESRVKKILTFEGDQAYAYAPQAVTLYLEDDIDISRGDMIVRKKNLPLLTRNIEANVVWMDLKPLEMGKTYLIKHTTHSVKATLRTIVYRFDPEDLHRKSAEVLNLNEIGRVTFSLMNPIYADTYMHNRQTGCFILIDPVSNLTAGAGMITRRQCRDDSVADNRRTTNRTYWIVGNYERAQEIYYRKKESGESCMFLDDALLAGGICADLCLPGQKNAWLSRVAHVCRAANASGVSVVVGSVHAPDDSVRNIIGMGKMDIVKI</sequence>
<evidence type="ECO:0000256" key="2">
    <source>
        <dbReference type="ARBA" id="ARBA00022679"/>
    </source>
</evidence>
<dbReference type="InterPro" id="IPR009000">
    <property type="entry name" value="Transl_B-barrel_sf"/>
</dbReference>
<keyword evidence="5" id="KW-0067">ATP-binding</keyword>
<dbReference type="NCBIfam" id="TIGR02034">
    <property type="entry name" value="CysN"/>
    <property type="match status" value="1"/>
</dbReference>
<dbReference type="SUPFAM" id="SSF50447">
    <property type="entry name" value="Translation proteins"/>
    <property type="match status" value="1"/>
</dbReference>